<name>A0A4P7AIT0_9MOLU</name>
<keyword evidence="1" id="KW-0175">Coiled coil</keyword>
<dbReference type="Proteomes" id="UP000294309">
    <property type="component" value="Chromosome"/>
</dbReference>
<proteinExistence type="predicted"/>
<organism evidence="2 3">
    <name type="scientific">Spiroplasma gladiatoris</name>
    <dbReference type="NCBI Taxonomy" id="2143"/>
    <lineage>
        <taxon>Bacteria</taxon>
        <taxon>Bacillati</taxon>
        <taxon>Mycoplasmatota</taxon>
        <taxon>Mollicutes</taxon>
        <taxon>Entomoplasmatales</taxon>
        <taxon>Spiroplasmataceae</taxon>
        <taxon>Spiroplasma</taxon>
    </lineage>
</organism>
<evidence type="ECO:0000313" key="3">
    <source>
        <dbReference type="Proteomes" id="UP000294309"/>
    </source>
</evidence>
<feature type="coiled-coil region" evidence="1">
    <location>
        <begin position="227"/>
        <end position="261"/>
    </location>
</feature>
<evidence type="ECO:0000256" key="1">
    <source>
        <dbReference type="SAM" id="Coils"/>
    </source>
</evidence>
<sequence>MAEKIKVLQINKSNSKPELTKKKSFIPVEKVWFENTVEDDLTNFDLEKTINIKNKNSAKISLVQNANSHFFAPKEENEISFKSNDIGNNQFDTLNIVDRRIVKRPSQLPPDIIKLRQLSYIKEQKLKEIMLDKLNVNLKFKNNFKNYRLIEGENKTNNLETLEVLEDNKKVNSNEEFFSKEIDLEVKDIKNEIYENKIEKNIFLQNDIQTNKNENLEKTNFLNKININESNSNQQSINNQILDLELEVKNFENKVEELANHEVAHNKVEELANHEIAHNKVEELANHEVAHNKVEELVNHEVAHNKVEETLHNNNNSNKEITARSIPVINDLSFKLDDQTDDLDRAIRTKVINEKKIFSNEGPSFSSESSNTTILVENIVKSAKSINDFNLESSKYDDFEAWLNNSKEMKKIAKIAKKEEKRMLKLQKGSKNAK</sequence>
<dbReference type="OrthoDB" id="389387at2"/>
<gene>
    <name evidence="2" type="ORF">SGLAD_v1c03570</name>
</gene>
<accession>A0A4P7AIT0</accession>
<dbReference type="EMBL" id="CP038013">
    <property type="protein sequence ID" value="QBQ07556.1"/>
    <property type="molecule type" value="Genomic_DNA"/>
</dbReference>
<reference evidence="2 3" key="1">
    <citation type="submission" date="2019-03" db="EMBL/GenBank/DDBJ databases">
        <title>Complete genome sequence of Spiroplasma gladiatoris TG-1 (DSM 22552).</title>
        <authorList>
            <person name="Lin Y.-C."/>
            <person name="Chou L."/>
            <person name="Kuo C.-H."/>
        </authorList>
    </citation>
    <scope>NUCLEOTIDE SEQUENCE [LARGE SCALE GENOMIC DNA]</scope>
    <source>
        <strain evidence="2 3">TG-1</strain>
    </source>
</reference>
<evidence type="ECO:0000313" key="2">
    <source>
        <dbReference type="EMBL" id="QBQ07556.1"/>
    </source>
</evidence>
<protein>
    <submittedName>
        <fullName evidence="2">Uncharacterized protein</fullName>
    </submittedName>
</protein>
<keyword evidence="3" id="KW-1185">Reference proteome</keyword>
<dbReference type="KEGG" id="sgq:SGLAD_v1c03570"/>
<dbReference type="RefSeq" id="WP_134297347.1">
    <property type="nucleotide sequence ID" value="NZ_CP038013.1"/>
</dbReference>
<dbReference type="AlphaFoldDB" id="A0A4P7AIT0"/>